<keyword evidence="6" id="KW-0418">Kinase</keyword>
<dbReference type="SMART" id="SM00388">
    <property type="entry name" value="HisKA"/>
    <property type="match status" value="1"/>
</dbReference>
<dbReference type="Gene3D" id="3.30.565.10">
    <property type="entry name" value="Histidine kinase-like ATPase, C-terminal domain"/>
    <property type="match status" value="1"/>
</dbReference>
<dbReference type="EMBL" id="FNOV01000002">
    <property type="protein sequence ID" value="SDX59280.1"/>
    <property type="molecule type" value="Genomic_DNA"/>
</dbReference>
<comment type="subcellular location">
    <subcellularLocation>
        <location evidence="2">Membrane</location>
    </subcellularLocation>
</comment>
<dbReference type="PANTHER" id="PTHR43711">
    <property type="entry name" value="TWO-COMPONENT HISTIDINE KINASE"/>
    <property type="match status" value="1"/>
</dbReference>
<feature type="domain" description="Histidine kinase" evidence="10">
    <location>
        <begin position="275"/>
        <end position="495"/>
    </location>
</feature>
<dbReference type="RefSeq" id="WP_092737897.1">
    <property type="nucleotide sequence ID" value="NZ_FNOV01000002.1"/>
</dbReference>
<evidence type="ECO:0000256" key="3">
    <source>
        <dbReference type="ARBA" id="ARBA00012438"/>
    </source>
</evidence>
<evidence type="ECO:0000313" key="12">
    <source>
        <dbReference type="EMBL" id="SDX59280.1"/>
    </source>
</evidence>
<dbReference type="SMART" id="SM00304">
    <property type="entry name" value="HAMP"/>
    <property type="match status" value="1"/>
</dbReference>
<keyword evidence="5" id="KW-0808">Transferase</keyword>
<keyword evidence="9" id="KW-0812">Transmembrane</keyword>
<feature type="transmembrane region" description="Helical" evidence="9">
    <location>
        <begin position="12"/>
        <end position="32"/>
    </location>
</feature>
<dbReference type="InterPro" id="IPR004358">
    <property type="entry name" value="Sig_transdc_His_kin-like_C"/>
</dbReference>
<dbReference type="SUPFAM" id="SSF47384">
    <property type="entry name" value="Homodimeric domain of signal transducing histidine kinase"/>
    <property type="match status" value="1"/>
</dbReference>
<dbReference type="FunFam" id="1.10.287.130:FF:000001">
    <property type="entry name" value="Two-component sensor histidine kinase"/>
    <property type="match status" value="1"/>
</dbReference>
<reference evidence="13" key="1">
    <citation type="submission" date="2016-10" db="EMBL/GenBank/DDBJ databases">
        <authorList>
            <person name="Varghese N."/>
            <person name="Submissions S."/>
        </authorList>
    </citation>
    <scope>NUCLEOTIDE SEQUENCE [LARGE SCALE GENOMIC DNA]</scope>
    <source>
        <strain evidence="13">CGMCC 1.8975</strain>
    </source>
</reference>
<dbReference type="SUPFAM" id="SSF55874">
    <property type="entry name" value="ATPase domain of HSP90 chaperone/DNA topoisomerase II/histidine kinase"/>
    <property type="match status" value="1"/>
</dbReference>
<dbReference type="InterPro" id="IPR005467">
    <property type="entry name" value="His_kinase_dom"/>
</dbReference>
<comment type="catalytic activity">
    <reaction evidence="1">
        <text>ATP + protein L-histidine = ADP + protein N-phospho-L-histidine.</text>
        <dbReference type="EC" id="2.7.13.3"/>
    </reaction>
</comment>
<evidence type="ECO:0000259" key="11">
    <source>
        <dbReference type="PROSITE" id="PS50885"/>
    </source>
</evidence>
<evidence type="ECO:0000259" key="10">
    <source>
        <dbReference type="PROSITE" id="PS50109"/>
    </source>
</evidence>
<protein>
    <recommendedName>
        <fullName evidence="3">histidine kinase</fullName>
        <ecNumber evidence="3">2.7.13.3</ecNumber>
    </recommendedName>
</protein>
<dbReference type="PRINTS" id="PR00344">
    <property type="entry name" value="BCTRLSENSOR"/>
</dbReference>
<feature type="domain" description="HAMP" evidence="11">
    <location>
        <begin position="207"/>
        <end position="260"/>
    </location>
</feature>
<dbReference type="OrthoDB" id="9813151at2"/>
<dbReference type="InterPro" id="IPR050736">
    <property type="entry name" value="Sensor_HK_Regulatory"/>
</dbReference>
<evidence type="ECO:0000256" key="5">
    <source>
        <dbReference type="ARBA" id="ARBA00022679"/>
    </source>
</evidence>
<evidence type="ECO:0000256" key="9">
    <source>
        <dbReference type="SAM" id="Phobius"/>
    </source>
</evidence>
<dbReference type="Gene3D" id="1.10.287.130">
    <property type="match status" value="1"/>
</dbReference>
<accession>A0A1H3CZ23</accession>
<dbReference type="Pfam" id="PF00512">
    <property type="entry name" value="HisKA"/>
    <property type="match status" value="1"/>
</dbReference>
<dbReference type="PROSITE" id="PS50109">
    <property type="entry name" value="HIS_KIN"/>
    <property type="match status" value="1"/>
</dbReference>
<dbReference type="GO" id="GO:0016020">
    <property type="term" value="C:membrane"/>
    <property type="evidence" value="ECO:0007669"/>
    <property type="project" value="UniProtKB-SubCell"/>
</dbReference>
<name>A0A1H3CZ23_9BACT</name>
<dbReference type="CDD" id="cd00082">
    <property type="entry name" value="HisKA"/>
    <property type="match status" value="1"/>
</dbReference>
<dbReference type="InterPro" id="IPR003660">
    <property type="entry name" value="HAMP_dom"/>
</dbReference>
<keyword evidence="13" id="KW-1185">Reference proteome</keyword>
<dbReference type="SUPFAM" id="SSF158472">
    <property type="entry name" value="HAMP domain-like"/>
    <property type="match status" value="1"/>
</dbReference>
<evidence type="ECO:0000256" key="7">
    <source>
        <dbReference type="ARBA" id="ARBA00023012"/>
    </source>
</evidence>
<dbReference type="Pfam" id="PF02518">
    <property type="entry name" value="HATPase_c"/>
    <property type="match status" value="1"/>
</dbReference>
<gene>
    <name evidence="12" type="ORF">SAMN04488069_102162</name>
</gene>
<keyword evidence="8 9" id="KW-0472">Membrane</keyword>
<dbReference type="SMART" id="SM00387">
    <property type="entry name" value="HATPase_c"/>
    <property type="match status" value="1"/>
</dbReference>
<evidence type="ECO:0000256" key="1">
    <source>
        <dbReference type="ARBA" id="ARBA00000085"/>
    </source>
</evidence>
<dbReference type="STRING" id="651662.SAMN04488069_102162"/>
<dbReference type="PROSITE" id="PS50885">
    <property type="entry name" value="HAMP"/>
    <property type="match status" value="1"/>
</dbReference>
<dbReference type="GO" id="GO:0000155">
    <property type="term" value="F:phosphorelay sensor kinase activity"/>
    <property type="evidence" value="ECO:0007669"/>
    <property type="project" value="InterPro"/>
</dbReference>
<dbReference type="CDD" id="cd00075">
    <property type="entry name" value="HATPase"/>
    <property type="match status" value="1"/>
</dbReference>
<evidence type="ECO:0000313" key="13">
    <source>
        <dbReference type="Proteomes" id="UP000199249"/>
    </source>
</evidence>
<dbReference type="Proteomes" id="UP000199249">
    <property type="component" value="Unassembled WGS sequence"/>
</dbReference>
<dbReference type="FunFam" id="3.30.565.10:FF:000006">
    <property type="entry name" value="Sensor histidine kinase WalK"/>
    <property type="match status" value="1"/>
</dbReference>
<dbReference type="InterPro" id="IPR003594">
    <property type="entry name" value="HATPase_dom"/>
</dbReference>
<dbReference type="Gene3D" id="6.10.340.10">
    <property type="match status" value="1"/>
</dbReference>
<evidence type="ECO:0000256" key="4">
    <source>
        <dbReference type="ARBA" id="ARBA00022553"/>
    </source>
</evidence>
<keyword evidence="9" id="KW-1133">Transmembrane helix</keyword>
<dbReference type="PANTHER" id="PTHR43711:SF1">
    <property type="entry name" value="HISTIDINE KINASE 1"/>
    <property type="match status" value="1"/>
</dbReference>
<sequence>MLSWPRPRSLQLRLSLLFVVLLVTVSGVYLLLISRTADDYLAENMQRRNLDLAASVANVLRIDSATNEIPPAAIAETFHAAMVINPNIKLYLIGLDGHLLAASAQPNEIQTRTVAMAPVQELLAGRQPLPLYGTDPRHPARPRPFSVAPLHNAGGAVHCYLYITLDGPAAASSEPAALRQNHLLGVLLRTLLVAGAGVLVVGLLLISLLTRDVQRLVAVVRRLQAGDYSARARGIGANDELSELAAAFNAMSVRTEQALDELRTTDTLRRELVANISHDLRTPLASIEGYTETILLRQHLLAPAEQQQYLETILKNTHSLKRLMSELFELSKLEAHQTVPQPEPFSLPELVHDVVQQLKPTAQTQAVTLRVEPTPAALPFAYADVGLLERVLQNLLDNALRYTPAGGAVCVQVTPTAGRLALQVRDTGPGIAAPDLPHLFDRFYHSDQVRRKSRGGSGLGLAIARKIVELHGGELTVSSTQGQGACFTFSVPVYEP</sequence>
<evidence type="ECO:0000256" key="8">
    <source>
        <dbReference type="ARBA" id="ARBA00023136"/>
    </source>
</evidence>
<organism evidence="12 13">
    <name type="scientific">Hymenobacter psychrophilus</name>
    <dbReference type="NCBI Taxonomy" id="651662"/>
    <lineage>
        <taxon>Bacteria</taxon>
        <taxon>Pseudomonadati</taxon>
        <taxon>Bacteroidota</taxon>
        <taxon>Cytophagia</taxon>
        <taxon>Cytophagales</taxon>
        <taxon>Hymenobacteraceae</taxon>
        <taxon>Hymenobacter</taxon>
    </lineage>
</organism>
<keyword evidence="7" id="KW-0902">Two-component regulatory system</keyword>
<dbReference type="Pfam" id="PF00672">
    <property type="entry name" value="HAMP"/>
    <property type="match status" value="1"/>
</dbReference>
<dbReference type="InterPro" id="IPR003661">
    <property type="entry name" value="HisK_dim/P_dom"/>
</dbReference>
<dbReference type="InterPro" id="IPR036097">
    <property type="entry name" value="HisK_dim/P_sf"/>
</dbReference>
<evidence type="ECO:0000256" key="6">
    <source>
        <dbReference type="ARBA" id="ARBA00022777"/>
    </source>
</evidence>
<dbReference type="EC" id="2.7.13.3" evidence="3"/>
<dbReference type="InterPro" id="IPR036890">
    <property type="entry name" value="HATPase_C_sf"/>
</dbReference>
<proteinExistence type="predicted"/>
<keyword evidence="4" id="KW-0597">Phosphoprotein</keyword>
<feature type="transmembrane region" description="Helical" evidence="9">
    <location>
        <begin position="186"/>
        <end position="209"/>
    </location>
</feature>
<evidence type="ECO:0000256" key="2">
    <source>
        <dbReference type="ARBA" id="ARBA00004370"/>
    </source>
</evidence>
<dbReference type="AlphaFoldDB" id="A0A1H3CZ23"/>
<dbReference type="CDD" id="cd06225">
    <property type="entry name" value="HAMP"/>
    <property type="match status" value="1"/>
</dbReference>